<dbReference type="PANTHER" id="PTHR10030:SF37">
    <property type="entry name" value="ALPHA-L-FUCOSIDASE-RELATED"/>
    <property type="match status" value="1"/>
</dbReference>
<comment type="similarity">
    <text evidence="1">Belongs to the glycosyl hydrolase 29 family.</text>
</comment>
<proteinExistence type="inferred from homology"/>
<dbReference type="InterPro" id="IPR013780">
    <property type="entry name" value="Glyco_hydro_b"/>
</dbReference>
<dbReference type="Gene3D" id="2.60.40.1180">
    <property type="entry name" value="Golgi alpha-mannosidase II"/>
    <property type="match status" value="1"/>
</dbReference>
<feature type="non-terminal residue" evidence="8">
    <location>
        <position position="369"/>
    </location>
</feature>
<keyword evidence="3" id="KW-0732">Signal</keyword>
<keyword evidence="4" id="KW-0378">Hydrolase</keyword>
<evidence type="ECO:0000259" key="7">
    <source>
        <dbReference type="Pfam" id="PF16757"/>
    </source>
</evidence>
<reference evidence="8" key="1">
    <citation type="journal article" date="2014" name="Front. Microbiol.">
        <title>High frequency of phylogenetically diverse reductive dehalogenase-homologous genes in deep subseafloor sedimentary metagenomes.</title>
        <authorList>
            <person name="Kawai M."/>
            <person name="Futagami T."/>
            <person name="Toyoda A."/>
            <person name="Takaki Y."/>
            <person name="Nishi S."/>
            <person name="Hori S."/>
            <person name="Arai W."/>
            <person name="Tsubouchi T."/>
            <person name="Morono Y."/>
            <person name="Uchiyama I."/>
            <person name="Ito T."/>
            <person name="Fujiyama A."/>
            <person name="Inagaki F."/>
            <person name="Takami H."/>
        </authorList>
    </citation>
    <scope>NUCLEOTIDE SEQUENCE</scope>
    <source>
        <strain evidence="8">Expedition CK06-06</strain>
    </source>
</reference>
<accession>X0SXB1</accession>
<dbReference type="InterPro" id="IPR057739">
    <property type="entry name" value="Glyco_hydro_29_N"/>
</dbReference>
<dbReference type="InterPro" id="IPR000933">
    <property type="entry name" value="Glyco_hydro_29"/>
</dbReference>
<evidence type="ECO:0000256" key="5">
    <source>
        <dbReference type="ARBA" id="ARBA00023295"/>
    </source>
</evidence>
<evidence type="ECO:0000259" key="6">
    <source>
        <dbReference type="Pfam" id="PF01120"/>
    </source>
</evidence>
<sequence>GLNSPFVLLTNHHENYDLWDSTHEWNSVRVGPHKDIARMFKESAREAGLRFGASMHPSHTTWFSPARLMSDSSGPYKGKPYDGTLTKADGKGTWWEGLDPQKLYGKPDSHLRKWNAEERLNYFVRIADFIDNYQPELLYFDHGDLPKAEAGINIAAHLYNSSTKQHGTNQAVLTIKSTRPYAIKDVERGVTDRKEEQPWQTDMCIGDWYYSENVKYKSPTSMIQMLVDIVSKNGNLLLNIPLKASGDIDQGGIDTLQEFGEWLNTNGEGIYGTRPWAALGEGNPATKGSAHHNWKNVKFTSQDIRYTCNGDTIYAFVMDWPTDGVRAKALGKNSPFISGTITKFELLGHGELPFEQKQDHLFIDTPKDP</sequence>
<gene>
    <name evidence="8" type="ORF">S01H1_02337</name>
</gene>
<evidence type="ECO:0000256" key="4">
    <source>
        <dbReference type="ARBA" id="ARBA00022801"/>
    </source>
</evidence>
<dbReference type="GO" id="GO:0006004">
    <property type="term" value="P:fucose metabolic process"/>
    <property type="evidence" value="ECO:0007669"/>
    <property type="project" value="TreeGrafter"/>
</dbReference>
<dbReference type="SMART" id="SM00812">
    <property type="entry name" value="Alpha_L_fucos"/>
    <property type="match status" value="1"/>
</dbReference>
<dbReference type="EMBL" id="BARS01001115">
    <property type="protein sequence ID" value="GAF85619.1"/>
    <property type="molecule type" value="Genomic_DNA"/>
</dbReference>
<dbReference type="Pfam" id="PF01120">
    <property type="entry name" value="Alpha_L_fucos"/>
    <property type="match status" value="1"/>
</dbReference>
<dbReference type="GO" id="GO:0004560">
    <property type="term" value="F:alpha-L-fucosidase activity"/>
    <property type="evidence" value="ECO:0007669"/>
    <property type="project" value="InterPro"/>
</dbReference>
<dbReference type="Pfam" id="PF16757">
    <property type="entry name" value="Fucosidase_C"/>
    <property type="match status" value="1"/>
</dbReference>
<protein>
    <recommendedName>
        <fullName evidence="2">alpha-L-fucosidase</fullName>
        <ecNumber evidence="2">3.2.1.51</ecNumber>
    </recommendedName>
</protein>
<evidence type="ECO:0000256" key="2">
    <source>
        <dbReference type="ARBA" id="ARBA00012662"/>
    </source>
</evidence>
<feature type="non-terminal residue" evidence="8">
    <location>
        <position position="1"/>
    </location>
</feature>
<dbReference type="PANTHER" id="PTHR10030">
    <property type="entry name" value="ALPHA-L-FUCOSIDASE"/>
    <property type="match status" value="1"/>
</dbReference>
<dbReference type="InterPro" id="IPR017853">
    <property type="entry name" value="GH"/>
</dbReference>
<evidence type="ECO:0000313" key="8">
    <source>
        <dbReference type="EMBL" id="GAF85619.1"/>
    </source>
</evidence>
<dbReference type="EC" id="3.2.1.51" evidence="2"/>
<dbReference type="AlphaFoldDB" id="X0SXB1"/>
<keyword evidence="5" id="KW-0326">Glycosidase</keyword>
<dbReference type="SUPFAM" id="SSF51445">
    <property type="entry name" value="(Trans)glycosidases"/>
    <property type="match status" value="1"/>
</dbReference>
<feature type="domain" description="Glycoside hydrolase family 29 N-terminal" evidence="6">
    <location>
        <begin position="6"/>
        <end position="268"/>
    </location>
</feature>
<evidence type="ECO:0000256" key="1">
    <source>
        <dbReference type="ARBA" id="ARBA00007951"/>
    </source>
</evidence>
<feature type="domain" description="Alpha-L-fucosidase C-terminal" evidence="7">
    <location>
        <begin position="300"/>
        <end position="366"/>
    </location>
</feature>
<comment type="caution">
    <text evidence="8">The sequence shown here is derived from an EMBL/GenBank/DDBJ whole genome shotgun (WGS) entry which is preliminary data.</text>
</comment>
<dbReference type="Gene3D" id="3.20.20.80">
    <property type="entry name" value="Glycosidases"/>
    <property type="match status" value="1"/>
</dbReference>
<dbReference type="InterPro" id="IPR031919">
    <property type="entry name" value="Fucosidase_C"/>
</dbReference>
<organism evidence="8">
    <name type="scientific">marine sediment metagenome</name>
    <dbReference type="NCBI Taxonomy" id="412755"/>
    <lineage>
        <taxon>unclassified sequences</taxon>
        <taxon>metagenomes</taxon>
        <taxon>ecological metagenomes</taxon>
    </lineage>
</organism>
<name>X0SXB1_9ZZZZ</name>
<dbReference type="GO" id="GO:0016139">
    <property type="term" value="P:glycoside catabolic process"/>
    <property type="evidence" value="ECO:0007669"/>
    <property type="project" value="TreeGrafter"/>
</dbReference>
<dbReference type="GO" id="GO:0005764">
    <property type="term" value="C:lysosome"/>
    <property type="evidence" value="ECO:0007669"/>
    <property type="project" value="TreeGrafter"/>
</dbReference>
<evidence type="ECO:0000256" key="3">
    <source>
        <dbReference type="ARBA" id="ARBA00022729"/>
    </source>
</evidence>